<dbReference type="SMART" id="SM00355">
    <property type="entry name" value="ZnF_C2H2"/>
    <property type="match status" value="7"/>
</dbReference>
<evidence type="ECO:0000256" key="4">
    <source>
        <dbReference type="ARBA" id="ARBA00022771"/>
    </source>
</evidence>
<evidence type="ECO:0000313" key="12">
    <source>
        <dbReference type="RefSeq" id="XP_072844464.1"/>
    </source>
</evidence>
<evidence type="ECO:0000259" key="9">
    <source>
        <dbReference type="PROSITE" id="PS50157"/>
    </source>
</evidence>
<evidence type="ECO:0000256" key="8">
    <source>
        <dbReference type="SAM" id="MobiDB-lite"/>
    </source>
</evidence>
<comment type="subcellular location">
    <subcellularLocation>
        <location evidence="1">Nucleus</location>
    </subcellularLocation>
</comment>
<dbReference type="InterPro" id="IPR036236">
    <property type="entry name" value="Znf_C2H2_sf"/>
</dbReference>
<dbReference type="CDD" id="cd07936">
    <property type="entry name" value="SCAN"/>
    <property type="match status" value="1"/>
</dbReference>
<evidence type="ECO:0000256" key="5">
    <source>
        <dbReference type="ARBA" id="ARBA00022833"/>
    </source>
</evidence>
<dbReference type="InterPro" id="IPR050758">
    <property type="entry name" value="Znf_C2H2-type"/>
</dbReference>
<protein>
    <submittedName>
        <fullName evidence="12 13">Uncharacterized protein isoform X1</fullName>
    </submittedName>
</protein>
<feature type="region of interest" description="Disordered" evidence="8">
    <location>
        <begin position="262"/>
        <end position="287"/>
    </location>
</feature>
<evidence type="ECO:0000256" key="3">
    <source>
        <dbReference type="ARBA" id="ARBA00022737"/>
    </source>
</evidence>
<name>A0ABM5FGE9_9SAUR</name>
<keyword evidence="6" id="KW-0539">Nucleus</keyword>
<dbReference type="InterPro" id="IPR038269">
    <property type="entry name" value="SCAN_sf"/>
</dbReference>
<keyword evidence="4 7" id="KW-0863">Zinc-finger</keyword>
<keyword evidence="2" id="KW-0479">Metal-binding</keyword>
<feature type="domain" description="SCAN box" evidence="10">
    <location>
        <begin position="174"/>
        <end position="252"/>
    </location>
</feature>
<dbReference type="Gene3D" id="3.30.160.60">
    <property type="entry name" value="Classic Zinc Finger"/>
    <property type="match status" value="7"/>
</dbReference>
<keyword evidence="5" id="KW-0862">Zinc</keyword>
<dbReference type="PANTHER" id="PTHR23234">
    <property type="entry name" value="ZNF44 PROTEIN"/>
    <property type="match status" value="1"/>
</dbReference>
<evidence type="ECO:0000256" key="2">
    <source>
        <dbReference type="ARBA" id="ARBA00022723"/>
    </source>
</evidence>
<evidence type="ECO:0000256" key="6">
    <source>
        <dbReference type="ARBA" id="ARBA00023242"/>
    </source>
</evidence>
<dbReference type="RefSeq" id="XP_072844465.1">
    <property type="nucleotide sequence ID" value="XM_072988364.1"/>
</dbReference>
<dbReference type="PANTHER" id="PTHR23234:SF8">
    <property type="entry name" value="C2H2-TYPE DOMAIN-CONTAINING PROTEIN"/>
    <property type="match status" value="1"/>
</dbReference>
<feature type="domain" description="C2H2-type" evidence="9">
    <location>
        <begin position="557"/>
        <end position="584"/>
    </location>
</feature>
<dbReference type="PROSITE" id="PS50157">
    <property type="entry name" value="ZINC_FINGER_C2H2_2"/>
    <property type="match status" value="7"/>
</dbReference>
<reference evidence="11 12" key="1">
    <citation type="submission" date="2025-05" db="UniProtKB">
        <authorList>
            <consortium name="RefSeq"/>
        </authorList>
    </citation>
    <scope>NUCLEOTIDE SEQUENCE [LARGE SCALE GENOMIC DNA]</scope>
</reference>
<feature type="domain" description="C2H2-type" evidence="9">
    <location>
        <begin position="585"/>
        <end position="612"/>
    </location>
</feature>
<dbReference type="RefSeq" id="XP_072844464.1">
    <property type="nucleotide sequence ID" value="XM_072988363.1"/>
</dbReference>
<sequence>MAAEQGMLPLMGFQCPAAAEPNMKHEIKTEEEEQFGAVAAESPEEEGNIRECLSRWPGQPVQPEPGERLLQQWEDQWQGFLKTVESPSSSQGERPGLPDASAPWGDAQAFLASFEQVAEVCLWPKEEWVARLRPALRGEAGQAFVRLEARDREDYGKVKAALLRREALRREKTRQHFRSFGYREAEGPRAVHGQLRELCRGWLKVEKHTKEQILEELVLEQFLAILPPEVQTWVRGHGPETGAQAVALAEDFLGRPCKSERLEQHAPAKEGPLDFSVSEELPSDRKSNQVFQEAGAEVGNSLGEDLWSATERNHQVAGEEAANLVEMGSPEGEGLQSGGPEEASRAWKGSKESQRHSPGEKVEKIVSCKGKEPLDETSNPQRMPMVKSEMSTADESSFPDDSEIAEFPVAHTADLPYKCLDCGKSFNYNTSLVRHQRSHTGEKPYKCSDCGKSFCQSSGLTVHQKIHTGEKAYQCLDCGKSFRVKGHLIRHSIIHKGEKPYKCTECGVCFCERSDLTIHQRTHTGEKPYNCADCGKSFRRKAELTLHQRIHTGEMPYTCVECGKGFRWIQNVIAHQKTHARVKPFECPECGRRYSSNVGLARHQKVHAAGTP</sequence>
<dbReference type="PROSITE" id="PS50804">
    <property type="entry name" value="SCAN_BOX"/>
    <property type="match status" value="1"/>
</dbReference>
<feature type="domain" description="C2H2-type" evidence="9">
    <location>
        <begin position="417"/>
        <end position="444"/>
    </location>
</feature>
<dbReference type="SUPFAM" id="SSF47353">
    <property type="entry name" value="Retrovirus capsid dimerization domain-like"/>
    <property type="match status" value="1"/>
</dbReference>
<gene>
    <name evidence="12 13" type="primary">LOC110091514</name>
</gene>
<feature type="compositionally biased region" description="Basic and acidic residues" evidence="8">
    <location>
        <begin position="262"/>
        <end position="272"/>
    </location>
</feature>
<dbReference type="Pfam" id="PF02023">
    <property type="entry name" value="SCAN"/>
    <property type="match status" value="1"/>
</dbReference>
<evidence type="ECO:0000256" key="7">
    <source>
        <dbReference type="PROSITE-ProRule" id="PRU00042"/>
    </source>
</evidence>
<dbReference type="Pfam" id="PF13912">
    <property type="entry name" value="zf-C2H2_6"/>
    <property type="match status" value="1"/>
</dbReference>
<dbReference type="Proteomes" id="UP001652642">
    <property type="component" value="Chromosome 2"/>
</dbReference>
<dbReference type="InterPro" id="IPR003309">
    <property type="entry name" value="SCAN_dom"/>
</dbReference>
<feature type="domain" description="C2H2-type" evidence="9">
    <location>
        <begin position="445"/>
        <end position="472"/>
    </location>
</feature>
<dbReference type="PROSITE" id="PS00028">
    <property type="entry name" value="ZINC_FINGER_C2H2_1"/>
    <property type="match status" value="7"/>
</dbReference>
<proteinExistence type="predicted"/>
<feature type="domain" description="C2H2-type" evidence="9">
    <location>
        <begin position="473"/>
        <end position="500"/>
    </location>
</feature>
<feature type="region of interest" description="Disordered" evidence="8">
    <location>
        <begin position="328"/>
        <end position="382"/>
    </location>
</feature>
<dbReference type="SMART" id="SM00431">
    <property type="entry name" value="SCAN"/>
    <property type="match status" value="1"/>
</dbReference>
<feature type="domain" description="C2H2-type" evidence="9">
    <location>
        <begin position="501"/>
        <end position="528"/>
    </location>
</feature>
<dbReference type="Pfam" id="PF00096">
    <property type="entry name" value="zf-C2H2"/>
    <property type="match status" value="6"/>
</dbReference>
<feature type="compositionally biased region" description="Basic and acidic residues" evidence="8">
    <location>
        <begin position="342"/>
        <end position="374"/>
    </location>
</feature>
<dbReference type="GeneID" id="110091514"/>
<dbReference type="Gene3D" id="1.10.4020.10">
    <property type="entry name" value="DNA breaking-rejoining enzymes"/>
    <property type="match status" value="1"/>
</dbReference>
<dbReference type="SUPFAM" id="SSF57667">
    <property type="entry name" value="beta-beta-alpha zinc fingers"/>
    <property type="match status" value="4"/>
</dbReference>
<evidence type="ECO:0000256" key="1">
    <source>
        <dbReference type="ARBA" id="ARBA00004123"/>
    </source>
</evidence>
<evidence type="ECO:0000313" key="13">
    <source>
        <dbReference type="RefSeq" id="XP_072844465.1"/>
    </source>
</evidence>
<organism evidence="11 13">
    <name type="scientific">Pogona vitticeps</name>
    <name type="common">central bearded dragon</name>
    <dbReference type="NCBI Taxonomy" id="103695"/>
    <lineage>
        <taxon>Eukaryota</taxon>
        <taxon>Metazoa</taxon>
        <taxon>Chordata</taxon>
        <taxon>Craniata</taxon>
        <taxon>Vertebrata</taxon>
        <taxon>Euteleostomi</taxon>
        <taxon>Lepidosauria</taxon>
        <taxon>Squamata</taxon>
        <taxon>Bifurcata</taxon>
        <taxon>Unidentata</taxon>
        <taxon>Episquamata</taxon>
        <taxon>Toxicofera</taxon>
        <taxon>Iguania</taxon>
        <taxon>Acrodonta</taxon>
        <taxon>Agamidae</taxon>
        <taxon>Amphibolurinae</taxon>
        <taxon>Pogona</taxon>
    </lineage>
</organism>
<evidence type="ECO:0000259" key="10">
    <source>
        <dbReference type="PROSITE" id="PS50804"/>
    </source>
</evidence>
<evidence type="ECO:0000313" key="11">
    <source>
        <dbReference type="Proteomes" id="UP001652642"/>
    </source>
</evidence>
<dbReference type="InterPro" id="IPR013087">
    <property type="entry name" value="Znf_C2H2_type"/>
</dbReference>
<accession>A0ABM5FGE9</accession>
<feature type="domain" description="C2H2-type" evidence="9">
    <location>
        <begin position="529"/>
        <end position="556"/>
    </location>
</feature>
<keyword evidence="3" id="KW-0677">Repeat</keyword>
<keyword evidence="11" id="KW-1185">Reference proteome</keyword>